<keyword evidence="3" id="KW-1185">Reference proteome</keyword>
<dbReference type="RefSeq" id="WP_126774129.1">
    <property type="nucleotide sequence ID" value="NZ_PIPX01000004.1"/>
</dbReference>
<evidence type="ECO:0000313" key="2">
    <source>
        <dbReference type="EMBL" id="RUO51776.1"/>
    </source>
</evidence>
<evidence type="ECO:0000259" key="1">
    <source>
        <dbReference type="Pfam" id="PF08666"/>
    </source>
</evidence>
<gene>
    <name evidence="2" type="ORF">CWI70_12185</name>
</gene>
<protein>
    <recommendedName>
        <fullName evidence="1">SAF domain-containing protein</fullName>
    </recommendedName>
</protein>
<organism evidence="2 3">
    <name type="scientific">Pseudidiomarina homiensis</name>
    <dbReference type="NCBI Taxonomy" id="364198"/>
    <lineage>
        <taxon>Bacteria</taxon>
        <taxon>Pseudomonadati</taxon>
        <taxon>Pseudomonadota</taxon>
        <taxon>Gammaproteobacteria</taxon>
        <taxon>Alteromonadales</taxon>
        <taxon>Idiomarinaceae</taxon>
        <taxon>Pseudidiomarina</taxon>
    </lineage>
</organism>
<dbReference type="OrthoDB" id="6236420at2"/>
<dbReference type="Pfam" id="PF08666">
    <property type="entry name" value="SAF"/>
    <property type="match status" value="1"/>
</dbReference>
<dbReference type="CDD" id="cd11614">
    <property type="entry name" value="SAF_CpaB_FlgA_like"/>
    <property type="match status" value="1"/>
</dbReference>
<dbReference type="InterPro" id="IPR013974">
    <property type="entry name" value="SAF"/>
</dbReference>
<reference evidence="3" key="1">
    <citation type="journal article" date="2018" name="Front. Microbiol.">
        <title>Genome-Based Analysis Reveals the Taxonomy and Diversity of the Family Idiomarinaceae.</title>
        <authorList>
            <person name="Liu Y."/>
            <person name="Lai Q."/>
            <person name="Shao Z."/>
        </authorList>
    </citation>
    <scope>NUCLEOTIDE SEQUENCE [LARGE SCALE GENOMIC DNA]</scope>
    <source>
        <strain evidence="3">PO-M2</strain>
    </source>
</reference>
<dbReference type="Proteomes" id="UP000287649">
    <property type="component" value="Unassembled WGS sequence"/>
</dbReference>
<dbReference type="AlphaFoldDB" id="A0A432XSR4"/>
<proteinExistence type="predicted"/>
<comment type="caution">
    <text evidence="2">The sequence shown here is derived from an EMBL/GenBank/DDBJ whole genome shotgun (WGS) entry which is preliminary data.</text>
</comment>
<name>A0A432XSR4_9GAMM</name>
<dbReference type="EMBL" id="PIPX01000004">
    <property type="protein sequence ID" value="RUO51776.1"/>
    <property type="molecule type" value="Genomic_DNA"/>
</dbReference>
<accession>A0A432XSR4</accession>
<feature type="domain" description="SAF" evidence="1">
    <location>
        <begin position="48"/>
        <end position="108"/>
    </location>
</feature>
<evidence type="ECO:0000313" key="3">
    <source>
        <dbReference type="Proteomes" id="UP000287649"/>
    </source>
</evidence>
<sequence>MARFGWRFIVLGLVVLAMVTASYQLVMRYLAQQSHELEQRLNAEMEWVLVFSHDLEAGAVIGLDDLQQRKYPPSYISDDWLRPNDAMAVVGNSVQNFVSAGEPVMLGHLGRVRRSSFSDQLAPDDYAVTATVGIEQVHHGLLAVGNRVSLVAGGGGEPLRMLTNIEVLALDNQSKEYVGGALAVTITFRLKAEQAAIFEGFRRQGFALWLQHPEAEYSHVKSPLKPHLFTISKAGS</sequence>